<evidence type="ECO:0000313" key="7">
    <source>
        <dbReference type="Proteomes" id="UP000829720"/>
    </source>
</evidence>
<evidence type="ECO:0000259" key="5">
    <source>
        <dbReference type="PROSITE" id="PS50050"/>
    </source>
</evidence>
<feature type="repeat" description="TNFR-Cys" evidence="1">
    <location>
        <begin position="58"/>
        <end position="101"/>
    </location>
</feature>
<comment type="caution">
    <text evidence="1">Lacks conserved residue(s) required for the propagation of feature annotation.</text>
</comment>
<feature type="domain" description="TNFR-Cys" evidence="5">
    <location>
        <begin position="58"/>
        <end position="101"/>
    </location>
</feature>
<reference evidence="6" key="1">
    <citation type="submission" date="2021-01" db="EMBL/GenBank/DDBJ databases">
        <authorList>
            <person name="Zahm M."/>
            <person name="Roques C."/>
            <person name="Cabau C."/>
            <person name="Klopp C."/>
            <person name="Donnadieu C."/>
            <person name="Jouanno E."/>
            <person name="Lampietro C."/>
            <person name="Louis A."/>
            <person name="Herpin A."/>
            <person name="Echchiki A."/>
            <person name="Berthelot C."/>
            <person name="Parey E."/>
            <person name="Roest-Crollius H."/>
            <person name="Braasch I."/>
            <person name="Postlethwait J."/>
            <person name="Bobe J."/>
            <person name="Montfort J."/>
            <person name="Bouchez O."/>
            <person name="Begum T."/>
            <person name="Mejri S."/>
            <person name="Adams A."/>
            <person name="Chen W.-J."/>
            <person name="Guiguen Y."/>
        </authorList>
    </citation>
    <scope>NUCLEOTIDE SEQUENCE</scope>
    <source>
        <tissue evidence="6">Blood</tissue>
    </source>
</reference>
<dbReference type="PROSITE" id="PS50050">
    <property type="entry name" value="TNFR_NGFR_2"/>
    <property type="match status" value="1"/>
</dbReference>
<feature type="compositionally biased region" description="Basic and acidic residues" evidence="2">
    <location>
        <begin position="300"/>
        <end position="314"/>
    </location>
</feature>
<dbReference type="PANTHER" id="PTHR47139">
    <property type="entry name" value="TUMOR NECROSIS FACTOR RECEPTOR SUPERFAMILY MEMBER 9"/>
    <property type="match status" value="1"/>
</dbReference>
<dbReference type="Proteomes" id="UP000829720">
    <property type="component" value="Unassembled WGS sequence"/>
</dbReference>
<feature type="region of interest" description="Disordered" evidence="2">
    <location>
        <begin position="222"/>
        <end position="242"/>
    </location>
</feature>
<evidence type="ECO:0000313" key="6">
    <source>
        <dbReference type="EMBL" id="KAI1885799.1"/>
    </source>
</evidence>
<dbReference type="AlphaFoldDB" id="A0A8T3CKX5"/>
<keyword evidence="3" id="KW-0812">Transmembrane</keyword>
<keyword evidence="7" id="KW-1185">Reference proteome</keyword>
<gene>
    <name evidence="6" type="ORF">AGOR_G00207510</name>
</gene>
<dbReference type="CDD" id="cd00185">
    <property type="entry name" value="TNFRSF"/>
    <property type="match status" value="1"/>
</dbReference>
<feature type="signal peptide" evidence="4">
    <location>
        <begin position="1"/>
        <end position="28"/>
    </location>
</feature>
<feature type="region of interest" description="Disordered" evidence="2">
    <location>
        <begin position="300"/>
        <end position="363"/>
    </location>
</feature>
<sequence length="363" mass="40409">MRTVQHRRMTVVIFCLEMLILMSHMVSAFPQGSMDELGRECKRCPPGHYRSECTVCSPCASGYYTSEMNTEDHCHPCNRDCRKEFNLQVDKECSSESDVVCSCMVGFTCQDPINSANGQCKYCVKTTTPTSQPVVVKTKNCSPGMLFNQSSGNCDPKSSNQIQTDVKSTQKPDTEGRQLWWYAVSAVFVGIALVMIGILIIRWNRDGACLKQLCKMCSQDAHKGENDTTAHQPGETSGQLFSKEKHWKPNSLTNHNTESHNDVPISIDQAPKATGNLGPFHIYNAGAVFVSLLNHFANPEKETEGGRRPEKEGEMGECSPNTPPPSTPVHLSEEERDNGEKDCIFFPSQEQGKESHLSKEEEM</sequence>
<comment type="caution">
    <text evidence="6">The sequence shown here is derived from an EMBL/GenBank/DDBJ whole genome shotgun (WGS) entry which is preliminary data.</text>
</comment>
<feature type="compositionally biased region" description="Basic and acidic residues" evidence="2">
    <location>
        <begin position="351"/>
        <end position="363"/>
    </location>
</feature>
<keyword evidence="1" id="KW-1015">Disulfide bond</keyword>
<feature type="region of interest" description="Disordered" evidence="2">
    <location>
        <begin position="248"/>
        <end position="267"/>
    </location>
</feature>
<dbReference type="SUPFAM" id="SSF57586">
    <property type="entry name" value="TNF receptor-like"/>
    <property type="match status" value="1"/>
</dbReference>
<evidence type="ECO:0000256" key="1">
    <source>
        <dbReference type="PROSITE-ProRule" id="PRU00206"/>
    </source>
</evidence>
<evidence type="ECO:0000256" key="3">
    <source>
        <dbReference type="SAM" id="Phobius"/>
    </source>
</evidence>
<feature type="compositionally biased region" description="Polar residues" evidence="2">
    <location>
        <begin position="229"/>
        <end position="240"/>
    </location>
</feature>
<feature type="transmembrane region" description="Helical" evidence="3">
    <location>
        <begin position="179"/>
        <end position="201"/>
    </location>
</feature>
<dbReference type="PANTHER" id="PTHR47139:SF1">
    <property type="entry name" value="TUMOR NECROSIS FACTOR RECEPTOR SUPERFAMILY MEMBER 9"/>
    <property type="match status" value="1"/>
</dbReference>
<keyword evidence="3" id="KW-1133">Transmembrane helix</keyword>
<protein>
    <recommendedName>
        <fullName evidence="5">TNFR-Cys domain-containing protein</fullName>
    </recommendedName>
</protein>
<dbReference type="Gene3D" id="2.10.50.10">
    <property type="entry name" value="Tumor Necrosis Factor Receptor, subunit A, domain 2"/>
    <property type="match status" value="1"/>
</dbReference>
<dbReference type="GO" id="GO:0038023">
    <property type="term" value="F:signaling receptor activity"/>
    <property type="evidence" value="ECO:0007669"/>
    <property type="project" value="TreeGrafter"/>
</dbReference>
<accession>A0A8T3CKX5</accession>
<proteinExistence type="predicted"/>
<dbReference type="EMBL" id="JAERUA010000020">
    <property type="protein sequence ID" value="KAI1885799.1"/>
    <property type="molecule type" value="Genomic_DNA"/>
</dbReference>
<organism evidence="6 7">
    <name type="scientific">Albula goreensis</name>
    <dbReference type="NCBI Taxonomy" id="1534307"/>
    <lineage>
        <taxon>Eukaryota</taxon>
        <taxon>Metazoa</taxon>
        <taxon>Chordata</taxon>
        <taxon>Craniata</taxon>
        <taxon>Vertebrata</taxon>
        <taxon>Euteleostomi</taxon>
        <taxon>Actinopterygii</taxon>
        <taxon>Neopterygii</taxon>
        <taxon>Teleostei</taxon>
        <taxon>Albuliformes</taxon>
        <taxon>Albulidae</taxon>
        <taxon>Albula</taxon>
    </lineage>
</organism>
<dbReference type="InterPro" id="IPR001368">
    <property type="entry name" value="TNFR/NGFR_Cys_rich_reg"/>
</dbReference>
<feature type="chain" id="PRO_5035816372" description="TNFR-Cys domain-containing protein" evidence="4">
    <location>
        <begin position="29"/>
        <end position="363"/>
    </location>
</feature>
<name>A0A8T3CKX5_9TELE</name>
<evidence type="ECO:0000256" key="2">
    <source>
        <dbReference type="SAM" id="MobiDB-lite"/>
    </source>
</evidence>
<dbReference type="OrthoDB" id="10031141at2759"/>
<evidence type="ECO:0000256" key="4">
    <source>
        <dbReference type="SAM" id="SignalP"/>
    </source>
</evidence>
<keyword evidence="4" id="KW-0732">Signal</keyword>
<dbReference type="GO" id="GO:0042127">
    <property type="term" value="P:regulation of cell population proliferation"/>
    <property type="evidence" value="ECO:0007669"/>
    <property type="project" value="TreeGrafter"/>
</dbReference>
<feature type="disulfide bond" evidence="1">
    <location>
        <begin position="59"/>
        <end position="74"/>
    </location>
</feature>
<keyword evidence="3" id="KW-0472">Membrane</keyword>